<dbReference type="GO" id="GO:0016757">
    <property type="term" value="F:glycosyltransferase activity"/>
    <property type="evidence" value="ECO:0007669"/>
    <property type="project" value="UniProtKB-KW"/>
</dbReference>
<sequence length="454" mass="50950">MNTGINAQPPHVLIIVQNLPVPLDRRVWLECQALIARGYRVSVICPTGPGDPRRQQIDGVDIYKYPPAREAKGALGFVWEFAYSWARTAWLSLRVRRTRPFDIIQACNPPDTYWLLALLWRPFGVTFVFDHHDLNPELFISRFGEPRGGLNGLEYRGLLWLERATFRTAHRVISTNESYKAIAVRRGRRRPDEVTVVRSGPDTRRMRPIYPDRARPAEQINLVYLGIMGPQDGVDQVLLVVDELVHRRGRANVTATLLGFGDCLEALRAQSAALGLDNHVTFTGRVDKVAIAEHLSRADIGLCPDLKTPLNDLSTMNKTMEYMAYGLPAVSFDLVETRVSGGDTLLYVPSGDITAFADAVETLIDDPPLRAELGRRARTRVATLMDWRPQAEAYVSVFDELSGLSRPAAPVPAIDDETCADTDPEGRRYVDLDDAEEFGRYLLERSARAERSAR</sequence>
<dbReference type="PANTHER" id="PTHR12526">
    <property type="entry name" value="GLYCOSYLTRANSFERASE"/>
    <property type="match status" value="1"/>
</dbReference>
<dbReference type="InterPro" id="IPR028098">
    <property type="entry name" value="Glyco_trans_4-like_N"/>
</dbReference>
<keyword evidence="2 4" id="KW-0808">Transferase</keyword>
<dbReference type="Pfam" id="PF13692">
    <property type="entry name" value="Glyco_trans_1_4"/>
    <property type="match status" value="1"/>
</dbReference>
<dbReference type="PANTHER" id="PTHR12526:SF624">
    <property type="entry name" value="BLR6297 PROTEIN"/>
    <property type="match status" value="1"/>
</dbReference>
<evidence type="ECO:0000313" key="4">
    <source>
        <dbReference type="EMBL" id="TFD79432.1"/>
    </source>
</evidence>
<dbReference type="RefSeq" id="WP_134522870.1">
    <property type="nucleotide sequence ID" value="NZ_SOHH01000053.1"/>
</dbReference>
<name>A0A4R9BCV9_9MICO</name>
<dbReference type="Pfam" id="PF13579">
    <property type="entry name" value="Glyco_trans_4_4"/>
    <property type="match status" value="1"/>
</dbReference>
<keyword evidence="1" id="KW-0328">Glycosyltransferase</keyword>
<dbReference type="CDD" id="cd03794">
    <property type="entry name" value="GT4_WbuB-like"/>
    <property type="match status" value="1"/>
</dbReference>
<proteinExistence type="predicted"/>
<dbReference type="AlphaFoldDB" id="A0A4R9BCV9"/>
<accession>A0A4R9BCV9</accession>
<dbReference type="EMBL" id="SOHH01000053">
    <property type="protein sequence ID" value="TFD79432.1"/>
    <property type="molecule type" value="Genomic_DNA"/>
</dbReference>
<evidence type="ECO:0000256" key="2">
    <source>
        <dbReference type="ARBA" id="ARBA00022679"/>
    </source>
</evidence>
<dbReference type="Gene3D" id="3.40.50.2000">
    <property type="entry name" value="Glycogen Phosphorylase B"/>
    <property type="match status" value="2"/>
</dbReference>
<comment type="caution">
    <text evidence="4">The sequence shown here is derived from an EMBL/GenBank/DDBJ whole genome shotgun (WGS) entry which is preliminary data.</text>
</comment>
<keyword evidence="5" id="KW-1185">Reference proteome</keyword>
<evidence type="ECO:0000259" key="3">
    <source>
        <dbReference type="Pfam" id="PF13579"/>
    </source>
</evidence>
<gene>
    <name evidence="4" type="ORF">E3T48_05760</name>
</gene>
<organism evidence="4 5">
    <name type="scientific">Cryobacterium fucosi</name>
    <dbReference type="NCBI Taxonomy" id="1259157"/>
    <lineage>
        <taxon>Bacteria</taxon>
        <taxon>Bacillati</taxon>
        <taxon>Actinomycetota</taxon>
        <taxon>Actinomycetes</taxon>
        <taxon>Micrococcales</taxon>
        <taxon>Microbacteriaceae</taxon>
        <taxon>Cryobacterium</taxon>
    </lineage>
</organism>
<dbReference type="SUPFAM" id="SSF53756">
    <property type="entry name" value="UDP-Glycosyltransferase/glycogen phosphorylase"/>
    <property type="match status" value="1"/>
</dbReference>
<reference evidence="4 5" key="1">
    <citation type="submission" date="2019-03" db="EMBL/GenBank/DDBJ databases">
        <title>Genomics of glacier-inhabiting Cryobacterium strains.</title>
        <authorList>
            <person name="Liu Q."/>
            <person name="Xin Y.-H."/>
        </authorList>
    </citation>
    <scope>NUCLEOTIDE SEQUENCE [LARGE SCALE GENOMIC DNA]</scope>
    <source>
        <strain evidence="4 5">Hh4</strain>
    </source>
</reference>
<protein>
    <submittedName>
        <fullName evidence="4">Glycosyltransferase WbuB</fullName>
    </submittedName>
</protein>
<dbReference type="Proteomes" id="UP000298313">
    <property type="component" value="Unassembled WGS sequence"/>
</dbReference>
<feature type="domain" description="Glycosyltransferase subfamily 4-like N-terminal" evidence="3">
    <location>
        <begin position="26"/>
        <end position="199"/>
    </location>
</feature>
<dbReference type="OrthoDB" id="506201at2"/>
<evidence type="ECO:0000313" key="5">
    <source>
        <dbReference type="Proteomes" id="UP000298313"/>
    </source>
</evidence>
<evidence type="ECO:0000256" key="1">
    <source>
        <dbReference type="ARBA" id="ARBA00022676"/>
    </source>
</evidence>